<feature type="region of interest" description="Disordered" evidence="1">
    <location>
        <begin position="1"/>
        <end position="44"/>
    </location>
</feature>
<evidence type="ECO:0000313" key="2">
    <source>
        <dbReference type="EMBL" id="KRZ13540.1"/>
    </source>
</evidence>
<evidence type="ECO:0000313" key="3">
    <source>
        <dbReference type="Proteomes" id="UP000055024"/>
    </source>
</evidence>
<protein>
    <submittedName>
        <fullName evidence="2">Uncharacterized protein</fullName>
    </submittedName>
</protein>
<evidence type="ECO:0000256" key="1">
    <source>
        <dbReference type="SAM" id="MobiDB-lite"/>
    </source>
</evidence>
<comment type="caution">
    <text evidence="2">The sequence shown here is derived from an EMBL/GenBank/DDBJ whole genome shotgun (WGS) entry which is preliminary data.</text>
</comment>
<sequence>MPSGKRETERNGNPAVNVGSSPFFDERANSAAEEVNEPARGSGSLQLHHHVKAVVNFLLHDHSPPAILSFAGLKNQTMTFSPSSSLNTGVLLINHVLSLHILNNKMTQEAVPHIIMLLFHQPSMKSRDGKND</sequence>
<reference evidence="2 3" key="1">
    <citation type="submission" date="2015-01" db="EMBL/GenBank/DDBJ databases">
        <title>Evolution of Trichinella species and genotypes.</title>
        <authorList>
            <person name="Korhonen P.K."/>
            <person name="Edoardo P."/>
            <person name="Giuseppe L.R."/>
            <person name="Gasser R.B."/>
        </authorList>
    </citation>
    <scope>NUCLEOTIDE SEQUENCE [LARGE SCALE GENOMIC DNA]</scope>
    <source>
        <strain evidence="2">ISS1029</strain>
    </source>
</reference>
<keyword evidence="3" id="KW-1185">Reference proteome</keyword>
<name>A0A0V1HTM4_9BILA</name>
<gene>
    <name evidence="2" type="ORF">T11_16649</name>
</gene>
<dbReference type="AlphaFoldDB" id="A0A0V1HTM4"/>
<dbReference type="EMBL" id="JYDP01000031">
    <property type="protein sequence ID" value="KRZ13540.1"/>
    <property type="molecule type" value="Genomic_DNA"/>
</dbReference>
<dbReference type="Proteomes" id="UP000055024">
    <property type="component" value="Unassembled WGS sequence"/>
</dbReference>
<accession>A0A0V1HTM4</accession>
<proteinExistence type="predicted"/>
<feature type="compositionally biased region" description="Basic and acidic residues" evidence="1">
    <location>
        <begin position="1"/>
        <end position="10"/>
    </location>
</feature>
<organism evidence="2 3">
    <name type="scientific">Trichinella zimbabwensis</name>
    <dbReference type="NCBI Taxonomy" id="268475"/>
    <lineage>
        <taxon>Eukaryota</taxon>
        <taxon>Metazoa</taxon>
        <taxon>Ecdysozoa</taxon>
        <taxon>Nematoda</taxon>
        <taxon>Enoplea</taxon>
        <taxon>Dorylaimia</taxon>
        <taxon>Trichinellida</taxon>
        <taxon>Trichinellidae</taxon>
        <taxon>Trichinella</taxon>
    </lineage>
</organism>